<evidence type="ECO:0000313" key="4">
    <source>
        <dbReference type="Proteomes" id="UP000001202"/>
    </source>
</evidence>
<dbReference type="InterPro" id="IPR050465">
    <property type="entry name" value="UPF0194_transport"/>
</dbReference>
<dbReference type="SUPFAM" id="SSF111369">
    <property type="entry name" value="HlyD-like secretion proteins"/>
    <property type="match status" value="1"/>
</dbReference>
<reference evidence="3 4" key="1">
    <citation type="journal article" date="2008" name="BMC Microbiol.">
        <title>Complete genome sequence of Treponema pallidum ssp. pallidum strain SS14 determined with oligonucleotide arrays.</title>
        <authorList>
            <person name="Matejkova P."/>
            <person name="Strouhal M."/>
            <person name="Smajs D."/>
            <person name="Norris S.J."/>
            <person name="Palzkill T."/>
            <person name="Petrosino J.F."/>
            <person name="Sodergren E."/>
            <person name="Norton J.E."/>
            <person name="Singh J."/>
            <person name="Richmond T.A."/>
            <person name="Molla M.N."/>
            <person name="Albert T.J."/>
            <person name="Weinstock G.M."/>
        </authorList>
    </citation>
    <scope>NUCLEOTIDE SEQUENCE [LARGE SCALE GENOMIC DNA]</scope>
    <source>
        <strain evidence="3 4">SS14</strain>
    </source>
</reference>
<dbReference type="Gene3D" id="2.40.420.20">
    <property type="match status" value="1"/>
</dbReference>
<dbReference type="RefSeq" id="WP_010882409.1">
    <property type="nucleotide sequence ID" value="NC_010741.1"/>
</dbReference>
<dbReference type="Gene3D" id="2.40.50.100">
    <property type="match status" value="1"/>
</dbReference>
<dbReference type="EMBL" id="CP000805">
    <property type="protein sequence ID" value="ACD71381.1"/>
    <property type="molecule type" value="Genomic_DNA"/>
</dbReference>
<dbReference type="GeneID" id="93876712"/>
<gene>
    <name evidence="3" type="ordered locus">TPASS_0965</name>
</gene>
<sequence>MTTAQKLLHRKSTIAMVVGILAFLFVLPRLVRALRRVPPPTLSVSKEVVLNRIEISGYIEAAQHQKLESPGEGIVRTVRVQEGDTVKKGQLLFSLENSHQQLDLAEHEFAIEQEEINGVSKKMEIMKLKRNMLQKRLRERYVTAQFDGVVAAFKLSPGQYAKPQDYFGTLIDRSYFKANVEIPEVDASRLKVGQRVEISFPAEPSVKAVGSVTSYPSIARVTSVGRTVVDASIRIDELPEILPGYSFSGAIVAGEQEEILVLKQDGLRYEKGAPFVDRVLPSGKIKSVPVTVEPYVPGFVKIISGLGAGDRVKDQSAARK</sequence>
<protein>
    <submittedName>
        <fullName evidence="3">Possible membrane fusion protein</fullName>
    </submittedName>
</protein>
<dbReference type="PANTHER" id="PTHR32347:SF23">
    <property type="entry name" value="BLL5650 PROTEIN"/>
    <property type="match status" value="1"/>
</dbReference>
<accession>A0A0H3BLV7</accession>
<dbReference type="KEGG" id="tpp:TPASS_0965"/>
<organism evidence="3 4">
    <name type="scientific">Treponema pallidum subsp. pallidum (strain SS14)</name>
    <dbReference type="NCBI Taxonomy" id="455434"/>
    <lineage>
        <taxon>Bacteria</taxon>
        <taxon>Pseudomonadati</taxon>
        <taxon>Spirochaetota</taxon>
        <taxon>Spirochaetia</taxon>
        <taxon>Spirochaetales</taxon>
        <taxon>Treponemataceae</taxon>
        <taxon>Treponema</taxon>
    </lineage>
</organism>
<dbReference type="Proteomes" id="UP000001202">
    <property type="component" value="Chromosome"/>
</dbReference>
<dbReference type="GO" id="GO:0030313">
    <property type="term" value="C:cell envelope"/>
    <property type="evidence" value="ECO:0007669"/>
    <property type="project" value="UniProtKB-SubCell"/>
</dbReference>
<dbReference type="AlphaFoldDB" id="A0A0H3BLV7"/>
<name>A0A0H3BLV7_TREPS</name>
<evidence type="ECO:0000256" key="2">
    <source>
        <dbReference type="ARBA" id="ARBA00023054"/>
    </source>
</evidence>
<dbReference type="PANTHER" id="PTHR32347">
    <property type="entry name" value="EFFLUX SYSTEM COMPONENT YKNX-RELATED"/>
    <property type="match status" value="1"/>
</dbReference>
<keyword evidence="2" id="KW-0175">Coiled coil</keyword>
<evidence type="ECO:0000256" key="1">
    <source>
        <dbReference type="ARBA" id="ARBA00004196"/>
    </source>
</evidence>
<evidence type="ECO:0000313" key="3">
    <source>
        <dbReference type="EMBL" id="ACD71381.1"/>
    </source>
</evidence>
<dbReference type="PATRIC" id="fig|455434.6.peg.952"/>
<comment type="subcellular location">
    <subcellularLocation>
        <location evidence="1">Cell envelope</location>
    </subcellularLocation>
</comment>
<proteinExistence type="predicted"/>
<dbReference type="SMR" id="A0A0H3BLV7"/>
<dbReference type="Gene3D" id="2.40.30.170">
    <property type="match status" value="1"/>
</dbReference>